<feature type="coiled-coil region" evidence="1">
    <location>
        <begin position="94"/>
        <end position="121"/>
    </location>
</feature>
<proteinExistence type="predicted"/>
<keyword evidence="3" id="KW-1185">Reference proteome</keyword>
<keyword evidence="1" id="KW-0175">Coiled coil</keyword>
<dbReference type="EMBL" id="CP092621">
    <property type="protein sequence ID" value="UMM20593.1"/>
    <property type="molecule type" value="Genomic_DNA"/>
</dbReference>
<organism evidence="2 3">
    <name type="scientific">Caenorhabditis briggsae</name>
    <dbReference type="NCBI Taxonomy" id="6238"/>
    <lineage>
        <taxon>Eukaryota</taxon>
        <taxon>Metazoa</taxon>
        <taxon>Ecdysozoa</taxon>
        <taxon>Nematoda</taxon>
        <taxon>Chromadorea</taxon>
        <taxon>Rhabditida</taxon>
        <taxon>Rhabditina</taxon>
        <taxon>Rhabditomorpha</taxon>
        <taxon>Rhabditoidea</taxon>
        <taxon>Rhabditidae</taxon>
        <taxon>Peloderinae</taxon>
        <taxon>Caenorhabditis</taxon>
    </lineage>
</organism>
<gene>
    <name evidence="2" type="ORF">L5515_015810</name>
</gene>
<reference evidence="2 3" key="1">
    <citation type="submission" date="2022-04" db="EMBL/GenBank/DDBJ databases">
        <title>Chromosome-level reference genomes for two strains of Caenorhabditis briggsae: an improved platform for comparative genomics.</title>
        <authorList>
            <person name="Stevens L."/>
            <person name="Andersen E."/>
        </authorList>
    </citation>
    <scope>NUCLEOTIDE SEQUENCE [LARGE SCALE GENOMIC DNA]</scope>
    <source>
        <strain evidence="2">VX34</strain>
        <tissue evidence="2">Whole-organism</tissue>
    </source>
</reference>
<dbReference type="Proteomes" id="UP000829354">
    <property type="component" value="Chromosome II"/>
</dbReference>
<sequence>MSNLQVVGNEKNSRMAKISKRQENLAADHKNDLESLENFKNSYKSSKNVEKFNDSVEILREFTNDLTQKFGNFSENLEAVIEGKMEMVSCKTGVEFMKFQIEKIEKHLEVLKRNGEELEEFKGFGNLEKSILAAKEWIDFFSKKVRDAENRQNIISQYETMAENVKFMKELGEDPSDISDMEELANQFKTQIDMMKKPTVWTENHVENLKKSIENLEIEVDDINFIRSNLNEAIEKLANL</sequence>
<accession>A0AAE9EFK5</accession>
<name>A0AAE9EFK5_CAEBR</name>
<evidence type="ECO:0000313" key="3">
    <source>
        <dbReference type="Proteomes" id="UP000829354"/>
    </source>
</evidence>
<protein>
    <submittedName>
        <fullName evidence="2">Uncharacterized protein</fullName>
    </submittedName>
</protein>
<dbReference type="AlphaFoldDB" id="A0AAE9EFK5"/>
<evidence type="ECO:0000256" key="1">
    <source>
        <dbReference type="SAM" id="Coils"/>
    </source>
</evidence>
<evidence type="ECO:0000313" key="2">
    <source>
        <dbReference type="EMBL" id="UMM20593.1"/>
    </source>
</evidence>